<accession>A0ACC1JLQ9</accession>
<sequence>MDMTPWRAKAPFIYEFIYRRVPEVAAADSECCLSMAWCGGQQSGTLSCYLSQGNAPAAATVRDWMDAGVTSEDASSAITMTAFDLPARGQATNIMSLLSAFNSSEVSVLHKNQKMDVNSTVITSLKLHDSGRILFGCTMQSVFVWGADALRQRAMLLLMDDIDGVYDVGRAHVVANSSRGDVGVWKAGSQSHMWRYNDTRRFRARASLLDSPPRITALQIASSDDGVYVGDSLGRLSHCDFRAPHIEHLTSDHRGILKCLELAGDTGILAGTYTGQLSLLDTRFMRAGGQAGSQASVVRQYHAPAGASAATINSVRVCPHDSDILACAIGAGVYIHAKEPEQAQSLLFSHEAHQTQVTDFCWHPDRDYMYTIGSAESGVGRGSGEIQIWRPSDSVL</sequence>
<comment type="caution">
    <text evidence="1">The sequence shown here is derived from an EMBL/GenBank/DDBJ whole genome shotgun (WGS) entry which is preliminary data.</text>
</comment>
<evidence type="ECO:0000313" key="1">
    <source>
        <dbReference type="EMBL" id="KAJ2762480.1"/>
    </source>
</evidence>
<protein>
    <submittedName>
        <fullName evidence="1">Uncharacterized protein</fullName>
    </submittedName>
</protein>
<name>A0ACC1JLQ9_9FUNG</name>
<keyword evidence="2" id="KW-1185">Reference proteome</keyword>
<organism evidence="1 2">
    <name type="scientific">Coemansia nantahalensis</name>
    <dbReference type="NCBI Taxonomy" id="2789366"/>
    <lineage>
        <taxon>Eukaryota</taxon>
        <taxon>Fungi</taxon>
        <taxon>Fungi incertae sedis</taxon>
        <taxon>Zoopagomycota</taxon>
        <taxon>Kickxellomycotina</taxon>
        <taxon>Kickxellomycetes</taxon>
        <taxon>Kickxellales</taxon>
        <taxon>Kickxellaceae</taxon>
        <taxon>Coemansia</taxon>
    </lineage>
</organism>
<dbReference type="Proteomes" id="UP001140234">
    <property type="component" value="Unassembled WGS sequence"/>
</dbReference>
<evidence type="ECO:0000313" key="2">
    <source>
        <dbReference type="Proteomes" id="UP001140234"/>
    </source>
</evidence>
<reference evidence="1" key="1">
    <citation type="submission" date="2022-07" db="EMBL/GenBank/DDBJ databases">
        <title>Phylogenomic reconstructions and comparative analyses of Kickxellomycotina fungi.</title>
        <authorList>
            <person name="Reynolds N.K."/>
            <person name="Stajich J.E."/>
            <person name="Barry K."/>
            <person name="Grigoriev I.V."/>
            <person name="Crous P."/>
            <person name="Smith M.E."/>
        </authorList>
    </citation>
    <scope>NUCLEOTIDE SEQUENCE</scope>
    <source>
        <strain evidence="1">CBS 109366</strain>
    </source>
</reference>
<proteinExistence type="predicted"/>
<dbReference type="EMBL" id="JANBUJ010002963">
    <property type="protein sequence ID" value="KAJ2762480.1"/>
    <property type="molecule type" value="Genomic_DNA"/>
</dbReference>
<gene>
    <name evidence="1" type="ORF">IWQ57_005790</name>
</gene>